<dbReference type="Pfam" id="PF05598">
    <property type="entry name" value="DUF772"/>
    <property type="match status" value="1"/>
</dbReference>
<name>A0AAN0KAD7_9GAMM</name>
<sequence length="490" mass="56534">MLREPSPQQYQFETITLDELVPEDHLVRKIDAAINFEFIRDAVSHLYCPDNGRPAIDPVRLIKMMRLGYLFGVPSERRLVKEIQVNVAYRWFLRMGLTEKVPDASTLSQNRIRRFNGSDVFQQIFDHIVLQALSQGMANGRVLYTDSTHLKADANPRKAVNELRPEGVSEYFTQLNDAVEADRKQREKKPLPAARKATQNDAVKNTKVSTTDPESGFMHRDNKPKGFFYLDHRTVDGKHGIIMDTHVTPGNVHDSQPFIGRLERQVERFGLEPVAVGVDAGYFTAAVCQLTQERGIALVPGYRRPHKGQNAFQKKHFRYDEERDVYVCPAEELLNYSTTDRNGYQHYRSDPTLCQRCEQRQQCTQNSKAQKTLTRHVWEASKEEANRLRLTKWGKKIYARRKETVERSFADAKQHHGHRYARFRGLSKVQMQCLLAATAQNMKKMALLALLYCLYVWLKRSCEGQYAVLGKQKAQMTRLWKNIAIATCGR</sequence>
<dbReference type="RefSeq" id="WP_338659569.1">
    <property type="nucleotide sequence ID" value="NZ_AP028908.1"/>
</dbReference>
<dbReference type="AlphaFoldDB" id="A0AAN0KAD7"/>
<evidence type="ECO:0000259" key="2">
    <source>
        <dbReference type="Pfam" id="PF05598"/>
    </source>
</evidence>
<dbReference type="EMBL" id="AP028908">
    <property type="protein sequence ID" value="BES84659.1"/>
    <property type="molecule type" value="Genomic_DNA"/>
</dbReference>
<dbReference type="Proteomes" id="UP001377830">
    <property type="component" value="Chromosome"/>
</dbReference>
<dbReference type="KEGG" id="parl:PEC302110_17560"/>
<reference evidence="5" key="1">
    <citation type="journal article" date="2024" name="Int. J. Syst. Evol. Microbiol.">
        <title>Pectobacterium araliae sp. nov., a pathogen causing bacterial soft rot of Japanese angelica tree in Japan.</title>
        <authorList>
            <person name="Sawada H."/>
            <person name="Someya N."/>
            <person name="Morohoshi T."/>
            <person name="Ono M."/>
            <person name="Satou M."/>
        </authorList>
    </citation>
    <scope>NUCLEOTIDE SEQUENCE [LARGE SCALE GENOMIC DNA]</scope>
    <source>
        <strain evidence="5">MAFF 302110</strain>
    </source>
</reference>
<dbReference type="InterPro" id="IPR047629">
    <property type="entry name" value="IS1182_transpos"/>
</dbReference>
<dbReference type="InterPro" id="IPR025668">
    <property type="entry name" value="Tnp_DDE_dom"/>
</dbReference>
<evidence type="ECO:0000259" key="3">
    <source>
        <dbReference type="Pfam" id="PF13751"/>
    </source>
</evidence>
<evidence type="ECO:0000256" key="1">
    <source>
        <dbReference type="SAM" id="MobiDB-lite"/>
    </source>
</evidence>
<evidence type="ECO:0000313" key="5">
    <source>
        <dbReference type="Proteomes" id="UP001377830"/>
    </source>
</evidence>
<organism evidence="4 5">
    <name type="scientific">Pectobacterium araliae</name>
    <dbReference type="NCBI Taxonomy" id="3073862"/>
    <lineage>
        <taxon>Bacteria</taxon>
        <taxon>Pseudomonadati</taxon>
        <taxon>Pseudomonadota</taxon>
        <taxon>Gammaproteobacteria</taxon>
        <taxon>Enterobacterales</taxon>
        <taxon>Pectobacteriaceae</taxon>
        <taxon>Pectobacterium</taxon>
    </lineage>
</organism>
<evidence type="ECO:0000313" key="4">
    <source>
        <dbReference type="EMBL" id="BES84659.1"/>
    </source>
</evidence>
<proteinExistence type="predicted"/>
<accession>A0AAN0KAD7</accession>
<gene>
    <name evidence="4" type="ORF">PEC302110_17560</name>
</gene>
<feature type="domain" description="Transposase DDE" evidence="3">
    <location>
        <begin position="327"/>
        <end position="446"/>
    </location>
</feature>
<dbReference type="NCBIfam" id="NF033551">
    <property type="entry name" value="transpos_IS1182"/>
    <property type="match status" value="1"/>
</dbReference>
<dbReference type="PANTHER" id="PTHR33408:SF2">
    <property type="entry name" value="TRANSPOSASE DDE DOMAIN-CONTAINING PROTEIN"/>
    <property type="match status" value="1"/>
</dbReference>
<protein>
    <submittedName>
        <fullName evidence="4">IS1182-like element ISYen4 family transposase</fullName>
    </submittedName>
</protein>
<dbReference type="PANTHER" id="PTHR33408">
    <property type="entry name" value="TRANSPOSASE"/>
    <property type="match status" value="1"/>
</dbReference>
<dbReference type="Pfam" id="PF13751">
    <property type="entry name" value="DDE_Tnp_1_6"/>
    <property type="match status" value="1"/>
</dbReference>
<dbReference type="InterPro" id="IPR008490">
    <property type="entry name" value="Transposase_InsH_N"/>
</dbReference>
<feature type="domain" description="Transposase InsH N-terminal" evidence="2">
    <location>
        <begin position="17"/>
        <end position="112"/>
    </location>
</feature>
<keyword evidence="5" id="KW-1185">Reference proteome</keyword>
<feature type="region of interest" description="Disordered" evidence="1">
    <location>
        <begin position="182"/>
        <end position="218"/>
    </location>
</feature>
<feature type="compositionally biased region" description="Polar residues" evidence="1">
    <location>
        <begin position="197"/>
        <end position="213"/>
    </location>
</feature>